<evidence type="ECO:0000256" key="2">
    <source>
        <dbReference type="ARBA" id="ARBA00022448"/>
    </source>
</evidence>
<keyword evidence="2 7" id="KW-0813">Transport</keyword>
<evidence type="ECO:0000256" key="7">
    <source>
        <dbReference type="RuleBase" id="RU363032"/>
    </source>
</evidence>
<keyword evidence="6 7" id="KW-0472">Membrane</keyword>
<evidence type="ECO:0000313" key="9">
    <source>
        <dbReference type="EMBL" id="QGH36790.1"/>
    </source>
</evidence>
<evidence type="ECO:0000256" key="5">
    <source>
        <dbReference type="ARBA" id="ARBA00022989"/>
    </source>
</evidence>
<feature type="transmembrane region" description="Helical" evidence="7">
    <location>
        <begin position="239"/>
        <end position="260"/>
    </location>
</feature>
<dbReference type="PROSITE" id="PS50928">
    <property type="entry name" value="ABC_TM1"/>
    <property type="match status" value="1"/>
</dbReference>
<comment type="similarity">
    <text evidence="7">Belongs to the binding-protein-dependent transport system permease family.</text>
</comment>
<accession>A0A5Q2TT08</accession>
<dbReference type="PANTHER" id="PTHR43744">
    <property type="entry name" value="ABC TRANSPORTER PERMEASE PROTEIN MG189-RELATED-RELATED"/>
    <property type="match status" value="1"/>
</dbReference>
<dbReference type="SUPFAM" id="SSF161098">
    <property type="entry name" value="MetI-like"/>
    <property type="match status" value="1"/>
</dbReference>
<evidence type="ECO:0000259" key="8">
    <source>
        <dbReference type="PROSITE" id="PS50928"/>
    </source>
</evidence>
<name>A0A5Q2TT08_9BACI</name>
<sequence length="275" mass="30880">MEKIASKYISYLFVIMLMSLFIFPLIWMFILSTNSKTDIYSFPPPLLPGAELLTNFENLLAQIPFFMNLWNSVYVATSNALLILFVCSFAAYGFARFTNAPGNRAIFLLVIASIMVPPLAGIIPWFMEMKWLGWIDTHWPLIIPTAAYPFGVFWMYQYIKQAVPDELYEACKIDGASDFRIYIQMVIPLIRPGLGALAILSFLNSWQNFQLPLIILNTTEKFTIPLALTNLTTQSGTDVAGIMLGTSISVLPIFIAFILASRHFIEGLTSGSVKS</sequence>
<reference evidence="9 10" key="1">
    <citation type="submission" date="2019-11" db="EMBL/GenBank/DDBJ databases">
        <title>Gracilibacillus salitolerans sp. nov., a moderate halophile isolated from a saline soil in northwest China.</title>
        <authorList>
            <person name="Gan L."/>
        </authorList>
    </citation>
    <scope>NUCLEOTIDE SEQUENCE [LARGE SCALE GENOMIC DNA]</scope>
    <source>
        <strain evidence="9 10">SCU50</strain>
    </source>
</reference>
<dbReference type="GO" id="GO:0055085">
    <property type="term" value="P:transmembrane transport"/>
    <property type="evidence" value="ECO:0007669"/>
    <property type="project" value="InterPro"/>
</dbReference>
<dbReference type="RefSeq" id="WP_153792800.1">
    <property type="nucleotide sequence ID" value="NZ_CP045915.1"/>
</dbReference>
<protein>
    <submittedName>
        <fullName evidence="9">ABC transporter permease subunit</fullName>
    </submittedName>
</protein>
<dbReference type="KEGG" id="grc:GI584_23250"/>
<proteinExistence type="inferred from homology"/>
<evidence type="ECO:0000256" key="1">
    <source>
        <dbReference type="ARBA" id="ARBA00004651"/>
    </source>
</evidence>
<dbReference type="AlphaFoldDB" id="A0A5Q2TT08"/>
<evidence type="ECO:0000256" key="6">
    <source>
        <dbReference type="ARBA" id="ARBA00023136"/>
    </source>
</evidence>
<feature type="transmembrane region" description="Helical" evidence="7">
    <location>
        <begin position="73"/>
        <end position="94"/>
    </location>
</feature>
<evidence type="ECO:0000256" key="4">
    <source>
        <dbReference type="ARBA" id="ARBA00022692"/>
    </source>
</evidence>
<dbReference type="Gene3D" id="1.10.3720.10">
    <property type="entry name" value="MetI-like"/>
    <property type="match status" value="1"/>
</dbReference>
<keyword evidence="10" id="KW-1185">Reference proteome</keyword>
<feature type="transmembrane region" description="Helical" evidence="7">
    <location>
        <begin position="106"/>
        <end position="127"/>
    </location>
</feature>
<comment type="subcellular location">
    <subcellularLocation>
        <location evidence="1 7">Cell membrane</location>
        <topology evidence="1 7">Multi-pass membrane protein</topology>
    </subcellularLocation>
</comment>
<dbReference type="InterPro" id="IPR000515">
    <property type="entry name" value="MetI-like"/>
</dbReference>
<organism evidence="9 10">
    <name type="scientific">Gracilibacillus salitolerans</name>
    <dbReference type="NCBI Taxonomy" id="2663022"/>
    <lineage>
        <taxon>Bacteria</taxon>
        <taxon>Bacillati</taxon>
        <taxon>Bacillota</taxon>
        <taxon>Bacilli</taxon>
        <taxon>Bacillales</taxon>
        <taxon>Bacillaceae</taxon>
        <taxon>Gracilibacillus</taxon>
    </lineage>
</organism>
<dbReference type="InterPro" id="IPR035906">
    <property type="entry name" value="MetI-like_sf"/>
</dbReference>
<dbReference type="Pfam" id="PF00528">
    <property type="entry name" value="BPD_transp_1"/>
    <property type="match status" value="1"/>
</dbReference>
<feature type="domain" description="ABC transmembrane type-1" evidence="8">
    <location>
        <begin position="69"/>
        <end position="260"/>
    </location>
</feature>
<dbReference type="EMBL" id="CP045915">
    <property type="protein sequence ID" value="QGH36790.1"/>
    <property type="molecule type" value="Genomic_DNA"/>
</dbReference>
<keyword evidence="4 7" id="KW-0812">Transmembrane</keyword>
<feature type="transmembrane region" description="Helical" evidence="7">
    <location>
        <begin position="139"/>
        <end position="159"/>
    </location>
</feature>
<evidence type="ECO:0000256" key="3">
    <source>
        <dbReference type="ARBA" id="ARBA00022475"/>
    </source>
</evidence>
<keyword evidence="5 7" id="KW-1133">Transmembrane helix</keyword>
<dbReference type="PANTHER" id="PTHR43744:SF8">
    <property type="entry name" value="SN-GLYCEROL-3-PHOSPHATE TRANSPORT SYSTEM PERMEASE PROTEIN UGPE"/>
    <property type="match status" value="1"/>
</dbReference>
<evidence type="ECO:0000313" key="10">
    <source>
        <dbReference type="Proteomes" id="UP000339690"/>
    </source>
</evidence>
<feature type="transmembrane region" description="Helical" evidence="7">
    <location>
        <begin position="179"/>
        <end position="203"/>
    </location>
</feature>
<feature type="transmembrane region" description="Helical" evidence="7">
    <location>
        <begin position="12"/>
        <end position="30"/>
    </location>
</feature>
<dbReference type="Proteomes" id="UP000339690">
    <property type="component" value="Chromosome"/>
</dbReference>
<keyword evidence="3" id="KW-1003">Cell membrane</keyword>
<dbReference type="CDD" id="cd06261">
    <property type="entry name" value="TM_PBP2"/>
    <property type="match status" value="1"/>
</dbReference>
<dbReference type="GO" id="GO:0005886">
    <property type="term" value="C:plasma membrane"/>
    <property type="evidence" value="ECO:0007669"/>
    <property type="project" value="UniProtKB-SubCell"/>
</dbReference>
<gene>
    <name evidence="9" type="ORF">GI584_23250</name>
</gene>